<name>A0ABW1ZX70_9GAMM</name>
<dbReference type="Gene3D" id="3.30.70.1290">
    <property type="entry name" value="Transposase IS200-like"/>
    <property type="match status" value="1"/>
</dbReference>
<dbReference type="InterPro" id="IPR036515">
    <property type="entry name" value="Transposase_17_sf"/>
</dbReference>
<dbReference type="PANTHER" id="PTHR36966:SF1">
    <property type="entry name" value="REP-ASSOCIATED TYROSINE TRANSPOSASE"/>
    <property type="match status" value="1"/>
</dbReference>
<dbReference type="SMART" id="SM01321">
    <property type="entry name" value="Y1_Tnp"/>
    <property type="match status" value="1"/>
</dbReference>
<comment type="caution">
    <text evidence="2">The sequence shown here is derived from an EMBL/GenBank/DDBJ whole genome shotgun (WGS) entry which is preliminary data.</text>
</comment>
<dbReference type="InterPro" id="IPR052715">
    <property type="entry name" value="RAYT_transposase"/>
</dbReference>
<dbReference type="SUPFAM" id="SSF143422">
    <property type="entry name" value="Transposase IS200-like"/>
    <property type="match status" value="1"/>
</dbReference>
<dbReference type="InterPro" id="IPR002686">
    <property type="entry name" value="Transposase_17"/>
</dbReference>
<dbReference type="Pfam" id="PF01797">
    <property type="entry name" value="Y1_Tnp"/>
    <property type="match status" value="1"/>
</dbReference>
<keyword evidence="3" id="KW-1185">Reference proteome</keyword>
<sequence length="213" mass="24990">MNRIPGGDPPAASGYFAVPGKSEAMLIGEAIEGWEARMPHYHRLWQPGGCYFFTVTLANRDGNDLLVREIDLLRKAVRQVLKRHPFRIHGWVVLPDHLHCLIELPAGDSDFAVRWFLIKSSFSRHLPALETRSSSQIRRRERAIWQRRYWEHLIRDERDFEAHLDYIHINPLKHGLVERVADWPFSTFHRYVELGVYPPDWADDTRAGKLDYE</sequence>
<dbReference type="PANTHER" id="PTHR36966">
    <property type="entry name" value="REP-ASSOCIATED TYROSINE TRANSPOSASE"/>
    <property type="match status" value="1"/>
</dbReference>
<protein>
    <submittedName>
        <fullName evidence="2">Transposase</fullName>
    </submittedName>
</protein>
<evidence type="ECO:0000259" key="1">
    <source>
        <dbReference type="SMART" id="SM01321"/>
    </source>
</evidence>
<dbReference type="EMBL" id="JBHSWE010000001">
    <property type="protein sequence ID" value="MFC6669793.1"/>
    <property type="molecule type" value="Genomic_DNA"/>
</dbReference>
<organism evidence="2 3">
    <name type="scientific">Marinobacterium aestuariivivens</name>
    <dbReference type="NCBI Taxonomy" id="1698799"/>
    <lineage>
        <taxon>Bacteria</taxon>
        <taxon>Pseudomonadati</taxon>
        <taxon>Pseudomonadota</taxon>
        <taxon>Gammaproteobacteria</taxon>
        <taxon>Oceanospirillales</taxon>
        <taxon>Oceanospirillaceae</taxon>
        <taxon>Marinobacterium</taxon>
    </lineage>
</organism>
<reference evidence="3" key="1">
    <citation type="journal article" date="2019" name="Int. J. Syst. Evol. Microbiol.">
        <title>The Global Catalogue of Microorganisms (GCM) 10K type strain sequencing project: providing services to taxonomists for standard genome sequencing and annotation.</title>
        <authorList>
            <consortium name="The Broad Institute Genomics Platform"/>
            <consortium name="The Broad Institute Genome Sequencing Center for Infectious Disease"/>
            <person name="Wu L."/>
            <person name="Ma J."/>
        </authorList>
    </citation>
    <scope>NUCLEOTIDE SEQUENCE [LARGE SCALE GENOMIC DNA]</scope>
    <source>
        <strain evidence="3">NBRC 111756</strain>
    </source>
</reference>
<dbReference type="Proteomes" id="UP001596422">
    <property type="component" value="Unassembled WGS sequence"/>
</dbReference>
<evidence type="ECO:0000313" key="3">
    <source>
        <dbReference type="Proteomes" id="UP001596422"/>
    </source>
</evidence>
<accession>A0ABW1ZX70</accession>
<gene>
    <name evidence="2" type="ORF">ACFQDL_06620</name>
</gene>
<feature type="domain" description="Transposase IS200-like" evidence="1">
    <location>
        <begin position="46"/>
        <end position="170"/>
    </location>
</feature>
<dbReference type="NCBIfam" id="NF047646">
    <property type="entry name" value="REP_Tyr_transpos"/>
    <property type="match status" value="1"/>
</dbReference>
<evidence type="ECO:0000313" key="2">
    <source>
        <dbReference type="EMBL" id="MFC6669793.1"/>
    </source>
</evidence>
<proteinExistence type="predicted"/>